<dbReference type="Proteomes" id="UP000324832">
    <property type="component" value="Unassembled WGS sequence"/>
</dbReference>
<dbReference type="AlphaFoldDB" id="A0A5E4R4U4"/>
<gene>
    <name evidence="3" type="ORF">LSINAPIS_LOCUS14647</name>
</gene>
<organism evidence="3 4">
    <name type="scientific">Leptidea sinapis</name>
    <dbReference type="NCBI Taxonomy" id="189913"/>
    <lineage>
        <taxon>Eukaryota</taxon>
        <taxon>Metazoa</taxon>
        <taxon>Ecdysozoa</taxon>
        <taxon>Arthropoda</taxon>
        <taxon>Hexapoda</taxon>
        <taxon>Insecta</taxon>
        <taxon>Pterygota</taxon>
        <taxon>Neoptera</taxon>
        <taxon>Endopterygota</taxon>
        <taxon>Lepidoptera</taxon>
        <taxon>Glossata</taxon>
        <taxon>Ditrysia</taxon>
        <taxon>Papilionoidea</taxon>
        <taxon>Pieridae</taxon>
        <taxon>Dismorphiinae</taxon>
        <taxon>Leptidea</taxon>
    </lineage>
</organism>
<keyword evidence="4" id="KW-1185">Reference proteome</keyword>
<dbReference type="SUPFAM" id="SSF56219">
    <property type="entry name" value="DNase I-like"/>
    <property type="match status" value="1"/>
</dbReference>
<sequence>MVHASTKKLVTIILSCSLICYHESTELKVGSNEGTLKSRRSKKRRFYRLSLNNEASLTGIKAVQYSFSEKSSCKSIGDKYQLTQWTQAIYQCLFSGKSLGHNFPGMSLFIRIKRFSKPKLHAKSSVNQKLGRFIIPTDRLPVYERLLQLKFFNEDHDLQVTHKHLDPTFWFVNSNLQILHQHDWVCPGVEYVWATIPAETLHIQGRRNVHIGLIYAPPDNLLPARINSISTRLAEIISLYPNDYILLTGDFNLPNITWSESGPAIQSRGSVELQNAFLNFYDIRNLAGLKQQNIICNCKQNTLDLLFSNIDFEVHHCSLPLVSEDKYHPCLEFDLSYLLIRNTQRKPTKGPNFFKDKIFNEGTTGEIAIL</sequence>
<dbReference type="EMBL" id="FZQP02006925">
    <property type="protein sequence ID" value="VVD05024.1"/>
    <property type="molecule type" value="Genomic_DNA"/>
</dbReference>
<accession>A0A5E4R4U4</accession>
<dbReference type="Pfam" id="PF14529">
    <property type="entry name" value="Exo_endo_phos_2"/>
    <property type="match status" value="1"/>
</dbReference>
<dbReference type="InterPro" id="IPR036691">
    <property type="entry name" value="Endo/exonu/phosph_ase_sf"/>
</dbReference>
<evidence type="ECO:0000313" key="4">
    <source>
        <dbReference type="Proteomes" id="UP000324832"/>
    </source>
</evidence>
<feature type="chain" id="PRO_5022765506" description="Endonuclease/exonuclease/phosphatase domain-containing protein" evidence="1">
    <location>
        <begin position="25"/>
        <end position="370"/>
    </location>
</feature>
<name>A0A5E4R4U4_9NEOP</name>
<keyword evidence="1" id="KW-0732">Signal</keyword>
<dbReference type="InterPro" id="IPR005135">
    <property type="entry name" value="Endo/exonuclease/phosphatase"/>
</dbReference>
<proteinExistence type="predicted"/>
<evidence type="ECO:0000313" key="3">
    <source>
        <dbReference type="EMBL" id="VVD05024.1"/>
    </source>
</evidence>
<reference evidence="3 4" key="1">
    <citation type="submission" date="2017-07" db="EMBL/GenBank/DDBJ databases">
        <authorList>
            <person name="Talla V."/>
            <person name="Backstrom N."/>
        </authorList>
    </citation>
    <scope>NUCLEOTIDE SEQUENCE [LARGE SCALE GENOMIC DNA]</scope>
</reference>
<feature type="domain" description="Endonuclease/exonuclease/phosphatase" evidence="2">
    <location>
        <begin position="210"/>
        <end position="318"/>
    </location>
</feature>
<evidence type="ECO:0000259" key="2">
    <source>
        <dbReference type="Pfam" id="PF14529"/>
    </source>
</evidence>
<dbReference type="GO" id="GO:0003824">
    <property type="term" value="F:catalytic activity"/>
    <property type="evidence" value="ECO:0007669"/>
    <property type="project" value="InterPro"/>
</dbReference>
<evidence type="ECO:0000256" key="1">
    <source>
        <dbReference type="SAM" id="SignalP"/>
    </source>
</evidence>
<feature type="signal peptide" evidence="1">
    <location>
        <begin position="1"/>
        <end position="24"/>
    </location>
</feature>
<protein>
    <recommendedName>
        <fullName evidence="2">Endonuclease/exonuclease/phosphatase domain-containing protein</fullName>
    </recommendedName>
</protein>
<dbReference type="Gene3D" id="3.60.10.10">
    <property type="entry name" value="Endonuclease/exonuclease/phosphatase"/>
    <property type="match status" value="1"/>
</dbReference>